<protein>
    <submittedName>
        <fullName evidence="2">Uncharacterized protein</fullName>
    </submittedName>
</protein>
<keyword evidence="3" id="KW-1185">Reference proteome</keyword>
<evidence type="ECO:0000313" key="3">
    <source>
        <dbReference type="Proteomes" id="UP000614601"/>
    </source>
</evidence>
<feature type="region of interest" description="Disordered" evidence="1">
    <location>
        <begin position="14"/>
        <end position="49"/>
    </location>
</feature>
<organism evidence="2 3">
    <name type="scientific">Bursaphelenchus okinawaensis</name>
    <dbReference type="NCBI Taxonomy" id="465554"/>
    <lineage>
        <taxon>Eukaryota</taxon>
        <taxon>Metazoa</taxon>
        <taxon>Ecdysozoa</taxon>
        <taxon>Nematoda</taxon>
        <taxon>Chromadorea</taxon>
        <taxon>Rhabditida</taxon>
        <taxon>Tylenchina</taxon>
        <taxon>Tylenchomorpha</taxon>
        <taxon>Aphelenchoidea</taxon>
        <taxon>Aphelenchoididae</taxon>
        <taxon>Bursaphelenchus</taxon>
    </lineage>
</organism>
<proteinExistence type="predicted"/>
<dbReference type="EMBL" id="CAJFCW020000001">
    <property type="protein sequence ID" value="CAG9084181.1"/>
    <property type="molecule type" value="Genomic_DNA"/>
</dbReference>
<dbReference type="Proteomes" id="UP000783686">
    <property type="component" value="Unassembled WGS sequence"/>
</dbReference>
<evidence type="ECO:0000313" key="2">
    <source>
        <dbReference type="EMBL" id="CAD5207058.1"/>
    </source>
</evidence>
<dbReference type="AlphaFoldDB" id="A0A811JUI3"/>
<name>A0A811JUI3_9BILA</name>
<sequence>MLDSYIHDTGINMAAPQVMEQGQQQPVLHGQQQPAHPEDSTGPLRNQGIVGSARGIKTTQTAMDNAESTRPMELLQTRNRILLPTALAIDYRSLC</sequence>
<dbReference type="EMBL" id="CAJFDH010000001">
    <property type="protein sequence ID" value="CAD5207058.1"/>
    <property type="molecule type" value="Genomic_DNA"/>
</dbReference>
<evidence type="ECO:0000256" key="1">
    <source>
        <dbReference type="SAM" id="MobiDB-lite"/>
    </source>
</evidence>
<comment type="caution">
    <text evidence="2">The sequence shown here is derived from an EMBL/GenBank/DDBJ whole genome shotgun (WGS) entry which is preliminary data.</text>
</comment>
<gene>
    <name evidence="2" type="ORF">BOKJ2_LOCUS1742</name>
</gene>
<accession>A0A811JUI3</accession>
<dbReference type="Proteomes" id="UP000614601">
    <property type="component" value="Unassembled WGS sequence"/>
</dbReference>
<reference evidence="2" key="1">
    <citation type="submission" date="2020-09" db="EMBL/GenBank/DDBJ databases">
        <authorList>
            <person name="Kikuchi T."/>
        </authorList>
    </citation>
    <scope>NUCLEOTIDE SEQUENCE</scope>
    <source>
        <strain evidence="2">SH1</strain>
    </source>
</reference>
<feature type="compositionally biased region" description="Low complexity" evidence="1">
    <location>
        <begin position="21"/>
        <end position="34"/>
    </location>
</feature>